<keyword evidence="1" id="KW-0560">Oxidoreductase</keyword>
<dbReference type="EMBL" id="JAGEOJ010000026">
    <property type="protein sequence ID" value="MBO2454425.1"/>
    <property type="molecule type" value="Genomic_DNA"/>
</dbReference>
<name>A0A939PKQ7_9ACTN</name>
<gene>
    <name evidence="3" type="ORF">J4573_45570</name>
</gene>
<dbReference type="SUPFAM" id="SSF51430">
    <property type="entry name" value="NAD(P)-linked oxidoreductase"/>
    <property type="match status" value="1"/>
</dbReference>
<dbReference type="PANTHER" id="PTHR43364:SF4">
    <property type="entry name" value="NAD(P)-LINKED OXIDOREDUCTASE SUPERFAMILY PROTEIN"/>
    <property type="match status" value="1"/>
</dbReference>
<dbReference type="InterPro" id="IPR023210">
    <property type="entry name" value="NADP_OxRdtase_dom"/>
</dbReference>
<dbReference type="InterPro" id="IPR050523">
    <property type="entry name" value="AKR_Detox_Biosynth"/>
</dbReference>
<evidence type="ECO:0000259" key="2">
    <source>
        <dbReference type="Pfam" id="PF00248"/>
    </source>
</evidence>
<dbReference type="PANTHER" id="PTHR43364">
    <property type="entry name" value="NADH-SPECIFIC METHYLGLYOXAL REDUCTASE-RELATED"/>
    <property type="match status" value="1"/>
</dbReference>
<organism evidence="3 4">
    <name type="scientific">Actinomadura barringtoniae</name>
    <dbReference type="NCBI Taxonomy" id="1427535"/>
    <lineage>
        <taxon>Bacteria</taxon>
        <taxon>Bacillati</taxon>
        <taxon>Actinomycetota</taxon>
        <taxon>Actinomycetes</taxon>
        <taxon>Streptosporangiales</taxon>
        <taxon>Thermomonosporaceae</taxon>
        <taxon>Actinomadura</taxon>
    </lineage>
</organism>
<dbReference type="Pfam" id="PF00248">
    <property type="entry name" value="Aldo_ket_red"/>
    <property type="match status" value="1"/>
</dbReference>
<dbReference type="GO" id="GO:0005829">
    <property type="term" value="C:cytosol"/>
    <property type="evidence" value="ECO:0007669"/>
    <property type="project" value="TreeGrafter"/>
</dbReference>
<evidence type="ECO:0000313" key="4">
    <source>
        <dbReference type="Proteomes" id="UP000669179"/>
    </source>
</evidence>
<evidence type="ECO:0000256" key="1">
    <source>
        <dbReference type="ARBA" id="ARBA00023002"/>
    </source>
</evidence>
<protein>
    <submittedName>
        <fullName evidence="3">Aldo/keto reductase</fullName>
    </submittedName>
</protein>
<keyword evidence="4" id="KW-1185">Reference proteome</keyword>
<proteinExistence type="predicted"/>
<evidence type="ECO:0000313" key="3">
    <source>
        <dbReference type="EMBL" id="MBO2454425.1"/>
    </source>
</evidence>
<comment type="caution">
    <text evidence="3">The sequence shown here is derived from an EMBL/GenBank/DDBJ whole genome shotgun (WGS) entry which is preliminary data.</text>
</comment>
<dbReference type="GO" id="GO:0016491">
    <property type="term" value="F:oxidoreductase activity"/>
    <property type="evidence" value="ECO:0007669"/>
    <property type="project" value="UniProtKB-KW"/>
</dbReference>
<feature type="domain" description="NADP-dependent oxidoreductase" evidence="2">
    <location>
        <begin position="5"/>
        <end position="322"/>
    </location>
</feature>
<dbReference type="Gene3D" id="3.20.20.100">
    <property type="entry name" value="NADP-dependent oxidoreductase domain"/>
    <property type="match status" value="1"/>
</dbReference>
<dbReference type="AlphaFoldDB" id="A0A939PKQ7"/>
<accession>A0A939PKQ7</accession>
<dbReference type="Proteomes" id="UP000669179">
    <property type="component" value="Unassembled WGS sequence"/>
</dbReference>
<reference evidence="3" key="1">
    <citation type="submission" date="2021-03" db="EMBL/GenBank/DDBJ databases">
        <authorList>
            <person name="Kanchanasin P."/>
            <person name="Saeng-In P."/>
            <person name="Phongsopitanun W."/>
            <person name="Yuki M."/>
            <person name="Kudo T."/>
            <person name="Ohkuma M."/>
            <person name="Tanasupawat S."/>
        </authorList>
    </citation>
    <scope>NUCLEOTIDE SEQUENCE</scope>
    <source>
        <strain evidence="3">GKU 128</strain>
    </source>
</reference>
<sequence length="337" mass="35812">MEITRLGFGSWAVSGSGWTFSWGATDDTESIAAIRHALDAGVNWIDTAAVYGLGHSEELVGKAIADLPEADRPYVFTKVGLVWDPDDPSAAPRRIMKPASVRRELEGSLRRLGVDHIDLYQVHYPDTGESLEYAGGGFGAVSPNATPLEEYWQVMADLKAEGKVRAIGLSNHTPDLLQAAEKIAHVDVIQPPFSAINRSSADEIAWAQAHETGVIVYSPLQSGLLTGAFSAERVAGLPAEDWRTAHHDFTTGLTANLQLAEALRPIAERHGRTVAEVAIAWALAWPGITGAIVGARKSAQVDGWIGAGTFELDPADIEEIATAITVSGAGSGPARHA</sequence>
<dbReference type="InterPro" id="IPR036812">
    <property type="entry name" value="NAD(P)_OxRdtase_dom_sf"/>
</dbReference>
<dbReference type="CDD" id="cd19102">
    <property type="entry name" value="AKR_unchar"/>
    <property type="match status" value="1"/>
</dbReference>